<dbReference type="eggNOG" id="ENOG502TJG1">
    <property type="taxonomic scope" value="Eukaryota"/>
</dbReference>
<keyword evidence="1" id="KW-0472">Membrane</keyword>
<reference evidence="2 3" key="1">
    <citation type="journal article" date="2003" name="PLoS Biol.">
        <title>The genome sequence of Caenorhabditis briggsae: a platform for comparative genomics.</title>
        <authorList>
            <person name="Stein L.D."/>
            <person name="Bao Z."/>
            <person name="Blasiar D."/>
            <person name="Blumenthal T."/>
            <person name="Brent M.R."/>
            <person name="Chen N."/>
            <person name="Chinwalla A."/>
            <person name="Clarke L."/>
            <person name="Clee C."/>
            <person name="Coghlan A."/>
            <person name="Coulson A."/>
            <person name="D'Eustachio P."/>
            <person name="Fitch D.H."/>
            <person name="Fulton L.A."/>
            <person name="Fulton R.E."/>
            <person name="Griffiths-Jones S."/>
            <person name="Harris T.W."/>
            <person name="Hillier L.W."/>
            <person name="Kamath R."/>
            <person name="Kuwabara P.E."/>
            <person name="Mardis E.R."/>
            <person name="Marra M.A."/>
            <person name="Miner T.L."/>
            <person name="Minx P."/>
            <person name="Mullikin J.C."/>
            <person name="Plumb R.W."/>
            <person name="Rogers J."/>
            <person name="Schein J.E."/>
            <person name="Sohrmann M."/>
            <person name="Spieth J."/>
            <person name="Stajich J.E."/>
            <person name="Wei C."/>
            <person name="Willey D."/>
            <person name="Wilson R.K."/>
            <person name="Durbin R."/>
            <person name="Waterston R.H."/>
        </authorList>
    </citation>
    <scope>NUCLEOTIDE SEQUENCE [LARGE SCALE GENOMIC DNA]</scope>
    <source>
        <strain evidence="2 3">AF16</strain>
    </source>
</reference>
<organism evidence="2 3">
    <name type="scientific">Caenorhabditis briggsae</name>
    <dbReference type="NCBI Taxonomy" id="6238"/>
    <lineage>
        <taxon>Eukaryota</taxon>
        <taxon>Metazoa</taxon>
        <taxon>Ecdysozoa</taxon>
        <taxon>Nematoda</taxon>
        <taxon>Chromadorea</taxon>
        <taxon>Rhabditida</taxon>
        <taxon>Rhabditina</taxon>
        <taxon>Rhabditomorpha</taxon>
        <taxon>Rhabditoidea</taxon>
        <taxon>Rhabditidae</taxon>
        <taxon>Peloderinae</taxon>
        <taxon>Caenorhabditis</taxon>
    </lineage>
</organism>
<dbReference type="STRING" id="6238.A8XUL3"/>
<dbReference type="Proteomes" id="UP000008549">
    <property type="component" value="Unassembled WGS sequence"/>
</dbReference>
<sequence length="295" mass="33674">MASQYHCTQFLNQFPEPGTEESINGFITSSIGAVVSVYRPYHYYLLTSVVLFAFFANILIVTVLSNKEMRSSGINVTMMLIAVCDLGCASSGLCQQFLRRYSDLYSSYQTAYAQIIVDYFQVAFHAASLYLAAGLAFYTPLHRHDDSINIDTITDQRSSKKVQQYCSQSEKQRVCDGKGDFKIFKKFSAQIDRSSRFIQFLLVVFVVTEFPQGFFSILGGLSINDYINYYQHLSIFMNLLAFFNTTTSFIIYSALSSKFRQLFWRLFIPRFISNRFTRNRAVVVMPSTVLSSNAV</sequence>
<reference evidence="2 3" key="2">
    <citation type="journal article" date="2011" name="PLoS Genet.">
        <title>Caenorhabditis briggsae recombinant inbred line genotypes reveal inter-strain incompatibility and the evolution of recombination.</title>
        <authorList>
            <person name="Ross J.A."/>
            <person name="Koboldt D.C."/>
            <person name="Staisch J.E."/>
            <person name="Chamberlin H.M."/>
            <person name="Gupta B.P."/>
            <person name="Miller R.D."/>
            <person name="Baird S.E."/>
            <person name="Haag E.S."/>
        </authorList>
    </citation>
    <scope>NUCLEOTIDE SEQUENCE [LARGE SCALE GENOMIC DNA]</scope>
    <source>
        <strain evidence="2 3">AF16</strain>
    </source>
</reference>
<keyword evidence="1" id="KW-1133">Transmembrane helix</keyword>
<dbReference type="PANTHER" id="PTHR47419:SF1">
    <property type="entry name" value="G-PROTEIN COUPLED RECEPTORS FAMILY 1 PROFILE DOMAIN-CONTAINING PROTEIN"/>
    <property type="match status" value="1"/>
</dbReference>
<proteinExistence type="predicted"/>
<dbReference type="Pfam" id="PF10324">
    <property type="entry name" value="7TM_GPCR_Srw"/>
    <property type="match status" value="2"/>
</dbReference>
<name>A8XUL3_CAEBR</name>
<dbReference type="AlphaFoldDB" id="A8XUL3"/>
<dbReference type="HOGENOM" id="CLU_066081_0_0_1"/>
<keyword evidence="1" id="KW-0812">Transmembrane</keyword>
<feature type="transmembrane region" description="Helical" evidence="1">
    <location>
        <begin position="76"/>
        <end position="98"/>
    </location>
</feature>
<dbReference type="OMA" id="QYPEANS"/>
<gene>
    <name evidence="4" type="primary">dmsr-11</name>
    <name evidence="2 4" type="ORF">CBG19024</name>
    <name evidence="2" type="ORF">CBG_19024</name>
</gene>
<protein>
    <submittedName>
        <fullName evidence="2">Protein CBG19024</fullName>
    </submittedName>
</protein>
<dbReference type="GO" id="GO:0008528">
    <property type="term" value="F:G protein-coupled peptide receptor activity"/>
    <property type="evidence" value="ECO:0007669"/>
    <property type="project" value="InterPro"/>
</dbReference>
<dbReference type="SUPFAM" id="SSF81321">
    <property type="entry name" value="Family A G protein-coupled receptor-like"/>
    <property type="match status" value="2"/>
</dbReference>
<dbReference type="InterPro" id="IPR019427">
    <property type="entry name" value="7TM_GPCR_serpentine_rcpt_Srw"/>
</dbReference>
<evidence type="ECO:0000256" key="1">
    <source>
        <dbReference type="SAM" id="Phobius"/>
    </source>
</evidence>
<dbReference type="EMBL" id="HE601047">
    <property type="protein sequence ID" value="CAP36338.2"/>
    <property type="molecule type" value="Genomic_DNA"/>
</dbReference>
<evidence type="ECO:0000313" key="2">
    <source>
        <dbReference type="EMBL" id="CAP36338.2"/>
    </source>
</evidence>
<evidence type="ECO:0000313" key="3">
    <source>
        <dbReference type="Proteomes" id="UP000008549"/>
    </source>
</evidence>
<dbReference type="InParanoid" id="A8XUL3"/>
<feature type="transmembrane region" description="Helical" evidence="1">
    <location>
        <begin position="200"/>
        <end position="223"/>
    </location>
</feature>
<dbReference type="PANTHER" id="PTHR47419">
    <property type="entry name" value="DROMYOSUPPRESSIN RECEPTOR RELATED-RELATED"/>
    <property type="match status" value="1"/>
</dbReference>
<keyword evidence="3" id="KW-1185">Reference proteome</keyword>
<feature type="transmembrane region" description="Helical" evidence="1">
    <location>
        <begin position="235"/>
        <end position="255"/>
    </location>
</feature>
<feature type="transmembrane region" description="Helical" evidence="1">
    <location>
        <begin position="118"/>
        <end position="138"/>
    </location>
</feature>
<accession>A8XUL3</accession>
<evidence type="ECO:0000313" key="4">
    <source>
        <dbReference type="WormBase" id="CBG19024"/>
    </source>
</evidence>
<dbReference type="Gene3D" id="1.20.1070.10">
    <property type="entry name" value="Rhodopsin 7-helix transmembrane proteins"/>
    <property type="match status" value="2"/>
</dbReference>
<dbReference type="FunCoup" id="A8XUL3">
    <property type="interactions" value="3"/>
</dbReference>
<feature type="transmembrane region" description="Helical" evidence="1">
    <location>
        <begin position="43"/>
        <end position="64"/>
    </location>
</feature>
<dbReference type="WormBase" id="CBG19024">
    <property type="protein sequence ID" value="CBP39965"/>
    <property type="gene ID" value="WBGene00038309"/>
    <property type="gene designation" value="Cbr-dmsr-11"/>
</dbReference>